<accession>A0A380Z9A6</accession>
<dbReference type="PANTHER" id="PTHR30461">
    <property type="entry name" value="DNA-INVERTASE FROM LAMBDOID PROPHAGE"/>
    <property type="match status" value="1"/>
</dbReference>
<evidence type="ECO:0000313" key="3">
    <source>
        <dbReference type="Proteomes" id="UP000254424"/>
    </source>
</evidence>
<dbReference type="Pfam" id="PF00239">
    <property type="entry name" value="Resolvase"/>
    <property type="match status" value="1"/>
</dbReference>
<protein>
    <submittedName>
        <fullName evidence="2">Resolvase domain</fullName>
    </submittedName>
</protein>
<dbReference type="RefSeq" id="WP_004292288.1">
    <property type="nucleotide sequence ID" value="NZ_CABKNQ010000017.1"/>
</dbReference>
<dbReference type="CDD" id="cd03768">
    <property type="entry name" value="SR_ResInv"/>
    <property type="match status" value="1"/>
</dbReference>
<organism evidence="2 3">
    <name type="scientific">Bacteroides eggerthii</name>
    <dbReference type="NCBI Taxonomy" id="28111"/>
    <lineage>
        <taxon>Bacteria</taxon>
        <taxon>Pseudomonadati</taxon>
        <taxon>Bacteroidota</taxon>
        <taxon>Bacteroidia</taxon>
        <taxon>Bacteroidales</taxon>
        <taxon>Bacteroidaceae</taxon>
        <taxon>Bacteroides</taxon>
    </lineage>
</organism>
<dbReference type="OrthoDB" id="9797501at2"/>
<dbReference type="InterPro" id="IPR050639">
    <property type="entry name" value="SSR_resolvase"/>
</dbReference>
<sequence>MKTAVILARVSTMAQDFDRQVDELKSYALNNDLNIMKIFANKISGAKSNDERCEIIELIQYVKENHVDKVLVLEISRLGRNTLEALKVIELLNHEKICLCVKNYNIETLDSLGNINPMAQFLITILLEVARMERATIRQRMESGYAHHIQNGGVVGRKPGYRKTISEMKEQYKEEIKLLKRNYSLRNVSKLTGTSVNTLRKLVGLM</sequence>
<name>A0A380Z9A6_9BACE</name>
<evidence type="ECO:0000259" key="1">
    <source>
        <dbReference type="PROSITE" id="PS51736"/>
    </source>
</evidence>
<proteinExistence type="predicted"/>
<gene>
    <name evidence="2" type="primary">tnpR_2</name>
    <name evidence="2" type="ORF">NCTC11155_02963</name>
</gene>
<dbReference type="Proteomes" id="UP000254424">
    <property type="component" value="Unassembled WGS sequence"/>
</dbReference>
<reference evidence="2 3" key="1">
    <citation type="submission" date="2018-06" db="EMBL/GenBank/DDBJ databases">
        <authorList>
            <consortium name="Pathogen Informatics"/>
            <person name="Doyle S."/>
        </authorList>
    </citation>
    <scope>NUCLEOTIDE SEQUENCE [LARGE SCALE GENOMIC DNA]</scope>
    <source>
        <strain evidence="2 3">NCTC11155</strain>
    </source>
</reference>
<dbReference type="PROSITE" id="PS51736">
    <property type="entry name" value="RECOMBINASES_3"/>
    <property type="match status" value="1"/>
</dbReference>
<evidence type="ECO:0000313" key="2">
    <source>
        <dbReference type="EMBL" id="SUV43567.1"/>
    </source>
</evidence>
<dbReference type="AlphaFoldDB" id="A0A380Z9A6"/>
<dbReference type="Gene3D" id="3.40.50.1390">
    <property type="entry name" value="Resolvase, N-terminal catalytic domain"/>
    <property type="match status" value="1"/>
</dbReference>
<dbReference type="GO" id="GO:0000150">
    <property type="term" value="F:DNA strand exchange activity"/>
    <property type="evidence" value="ECO:0007669"/>
    <property type="project" value="InterPro"/>
</dbReference>
<dbReference type="SMART" id="SM00857">
    <property type="entry name" value="Resolvase"/>
    <property type="match status" value="1"/>
</dbReference>
<dbReference type="SUPFAM" id="SSF53041">
    <property type="entry name" value="Resolvase-like"/>
    <property type="match status" value="1"/>
</dbReference>
<dbReference type="GeneID" id="93069704"/>
<dbReference type="STRING" id="483216.BACEGG_03673"/>
<dbReference type="InterPro" id="IPR036162">
    <property type="entry name" value="Resolvase-like_N_sf"/>
</dbReference>
<dbReference type="EMBL" id="UFSX01000002">
    <property type="protein sequence ID" value="SUV43567.1"/>
    <property type="molecule type" value="Genomic_DNA"/>
</dbReference>
<dbReference type="PANTHER" id="PTHR30461:SF19">
    <property type="entry name" value="SITE-SPECIFIC RECOMBINASE RESOLVASE FAMILY"/>
    <property type="match status" value="1"/>
</dbReference>
<feature type="domain" description="Resolvase/invertase-type recombinase catalytic" evidence="1">
    <location>
        <begin position="3"/>
        <end position="152"/>
    </location>
</feature>
<dbReference type="GO" id="GO:0003677">
    <property type="term" value="F:DNA binding"/>
    <property type="evidence" value="ECO:0007669"/>
    <property type="project" value="InterPro"/>
</dbReference>
<dbReference type="InterPro" id="IPR006119">
    <property type="entry name" value="Resolv_N"/>
</dbReference>